<proteinExistence type="predicted"/>
<protein>
    <submittedName>
        <fullName evidence="1">Uncharacterized protein</fullName>
    </submittedName>
</protein>
<comment type="caution">
    <text evidence="1">The sequence shown here is derived from an EMBL/GenBank/DDBJ whole genome shotgun (WGS) entry which is preliminary data.</text>
</comment>
<name>A0ABW4WGV8_9HYPH</name>
<dbReference type="EMBL" id="JBHUGY010000028">
    <property type="protein sequence ID" value="MFD2055173.1"/>
    <property type="molecule type" value="Genomic_DNA"/>
</dbReference>
<reference evidence="2" key="1">
    <citation type="journal article" date="2019" name="Int. J. Syst. Evol. Microbiol.">
        <title>The Global Catalogue of Microorganisms (GCM) 10K type strain sequencing project: providing services to taxonomists for standard genome sequencing and annotation.</title>
        <authorList>
            <consortium name="The Broad Institute Genomics Platform"/>
            <consortium name="The Broad Institute Genome Sequencing Center for Infectious Disease"/>
            <person name="Wu L."/>
            <person name="Ma J."/>
        </authorList>
    </citation>
    <scope>NUCLEOTIDE SEQUENCE [LARGE SCALE GENOMIC DNA]</scope>
    <source>
        <strain evidence="2">CGMCC 1.16226</strain>
    </source>
</reference>
<dbReference type="RefSeq" id="WP_379021176.1">
    <property type="nucleotide sequence ID" value="NZ_JBHUGY010000028.1"/>
</dbReference>
<evidence type="ECO:0000313" key="2">
    <source>
        <dbReference type="Proteomes" id="UP001597349"/>
    </source>
</evidence>
<evidence type="ECO:0000313" key="1">
    <source>
        <dbReference type="EMBL" id="MFD2055173.1"/>
    </source>
</evidence>
<sequence length="126" mass="14020">MIKSSIVAAMLVLPLSVGPCLSEGTQSDGKLISEDAMRAVSAELYSDILIRACRNGWRYPRSQIENGFKRHLSELKLQLVDQGYTILPGVKANNSPRSLFAMAFVAKRQSVASRQFGCSHQYWLDE</sequence>
<gene>
    <name evidence="1" type="ORF">ACFSQT_19600</name>
</gene>
<organism evidence="1 2">
    <name type="scientific">Mesorhizobium calcicola</name>
    <dbReference type="NCBI Taxonomy" id="1300310"/>
    <lineage>
        <taxon>Bacteria</taxon>
        <taxon>Pseudomonadati</taxon>
        <taxon>Pseudomonadota</taxon>
        <taxon>Alphaproteobacteria</taxon>
        <taxon>Hyphomicrobiales</taxon>
        <taxon>Phyllobacteriaceae</taxon>
        <taxon>Mesorhizobium</taxon>
    </lineage>
</organism>
<keyword evidence="2" id="KW-1185">Reference proteome</keyword>
<accession>A0ABW4WGV8</accession>
<dbReference type="Proteomes" id="UP001597349">
    <property type="component" value="Unassembled WGS sequence"/>
</dbReference>